<dbReference type="GO" id="GO:0003700">
    <property type="term" value="F:DNA-binding transcription factor activity"/>
    <property type="evidence" value="ECO:0007669"/>
    <property type="project" value="InterPro"/>
</dbReference>
<reference evidence="5 6" key="1">
    <citation type="submission" date="2006-06" db="EMBL/GenBank/DDBJ databases">
        <title>Complete sequence of Rubrobacter xylanophilus DSM 9941.</title>
        <authorList>
            <consortium name="US DOE Joint Genome Institute"/>
            <person name="Copeland A."/>
            <person name="Lucas S."/>
            <person name="Lapidus A."/>
            <person name="Barry K."/>
            <person name="Detter J.C."/>
            <person name="Glavina del Rio T."/>
            <person name="Hammon N."/>
            <person name="Israni S."/>
            <person name="Dalin E."/>
            <person name="Tice H."/>
            <person name="Pitluck S."/>
            <person name="Munk A.C."/>
            <person name="Brettin T."/>
            <person name="Bruce D."/>
            <person name="Han C."/>
            <person name="Tapia R."/>
            <person name="Gilna P."/>
            <person name="Schmutz J."/>
            <person name="Larimer F."/>
            <person name="Land M."/>
            <person name="Hauser L."/>
            <person name="Kyrpides N."/>
            <person name="Lykidis A."/>
            <person name="da Costa M.S."/>
            <person name="Rainey F.A."/>
            <person name="Empadinhas N."/>
            <person name="Jolivet E."/>
            <person name="Battista J.R."/>
            <person name="Richardson P."/>
        </authorList>
    </citation>
    <scope>NUCLEOTIDE SEQUENCE [LARGE SCALE GENOMIC DNA]</scope>
    <source>
        <strain evidence="6">DSM 9941 / NBRC 16129 / PRD-1</strain>
    </source>
</reference>
<dbReference type="HOGENOM" id="CLU_000445_81_13_11"/>
<keyword evidence="6" id="KW-1185">Reference proteome</keyword>
<proteinExistence type="predicted"/>
<evidence type="ECO:0000313" key="5">
    <source>
        <dbReference type="EMBL" id="ABG05562.1"/>
    </source>
</evidence>
<dbReference type="InterPro" id="IPR050204">
    <property type="entry name" value="AraC_XylS_family_regulators"/>
</dbReference>
<dbReference type="Gene3D" id="1.10.10.60">
    <property type="entry name" value="Homeodomain-like"/>
    <property type="match status" value="2"/>
</dbReference>
<dbReference type="OrthoDB" id="2060755at2"/>
<sequence>MAGERGRGDGLSRRTRPEDLVWLRRVRDRIDREYSRPLDVGELARGAHMSAGHLSRQFRLAYGEPPYSYLMTRRIERAMALLRRGDLSVTEVCFAVGFSSPGTFSTRFAELVGVPPSVYRRRAAREEGIPPCVAKQVSRPVRNREAGDAGAPLQWA</sequence>
<dbReference type="PANTHER" id="PTHR46796">
    <property type="entry name" value="HTH-TYPE TRANSCRIPTIONAL ACTIVATOR RHAS-RELATED"/>
    <property type="match status" value="1"/>
</dbReference>
<dbReference type="EMBL" id="CP000386">
    <property type="protein sequence ID" value="ABG05562.1"/>
    <property type="molecule type" value="Genomic_DNA"/>
</dbReference>
<dbReference type="GO" id="GO:0043565">
    <property type="term" value="F:sequence-specific DNA binding"/>
    <property type="evidence" value="ECO:0007669"/>
    <property type="project" value="InterPro"/>
</dbReference>
<dbReference type="InterPro" id="IPR009057">
    <property type="entry name" value="Homeodomain-like_sf"/>
</dbReference>
<dbReference type="KEGG" id="rxy:Rxyl_2645"/>
<name>Q1ASR6_RUBXD</name>
<dbReference type="Pfam" id="PF12833">
    <property type="entry name" value="HTH_18"/>
    <property type="match status" value="1"/>
</dbReference>
<dbReference type="STRING" id="266117.Rxyl_2645"/>
<protein>
    <submittedName>
        <fullName evidence="5">Transcriptional regulator, AraC family</fullName>
    </submittedName>
</protein>
<dbReference type="PROSITE" id="PS01124">
    <property type="entry name" value="HTH_ARAC_FAMILY_2"/>
    <property type="match status" value="1"/>
</dbReference>
<dbReference type="RefSeq" id="WP_011565571.1">
    <property type="nucleotide sequence ID" value="NC_008148.1"/>
</dbReference>
<dbReference type="InterPro" id="IPR018060">
    <property type="entry name" value="HTH_AraC"/>
</dbReference>
<keyword evidence="2" id="KW-0238">DNA-binding</keyword>
<evidence type="ECO:0000259" key="4">
    <source>
        <dbReference type="PROSITE" id="PS01124"/>
    </source>
</evidence>
<dbReference type="SMART" id="SM00342">
    <property type="entry name" value="HTH_ARAC"/>
    <property type="match status" value="1"/>
</dbReference>
<keyword evidence="3" id="KW-0804">Transcription</keyword>
<dbReference type="AlphaFoldDB" id="Q1ASR6"/>
<gene>
    <name evidence="5" type="ordered locus">Rxyl_2645</name>
</gene>
<evidence type="ECO:0000256" key="2">
    <source>
        <dbReference type="ARBA" id="ARBA00023125"/>
    </source>
</evidence>
<dbReference type="eggNOG" id="COG2207">
    <property type="taxonomic scope" value="Bacteria"/>
</dbReference>
<evidence type="ECO:0000313" key="6">
    <source>
        <dbReference type="Proteomes" id="UP000006637"/>
    </source>
</evidence>
<dbReference type="PRINTS" id="PR00032">
    <property type="entry name" value="HTHARAC"/>
</dbReference>
<dbReference type="InterPro" id="IPR020449">
    <property type="entry name" value="Tscrpt_reg_AraC-type_HTH"/>
</dbReference>
<evidence type="ECO:0000256" key="1">
    <source>
        <dbReference type="ARBA" id="ARBA00023015"/>
    </source>
</evidence>
<dbReference type="PhylomeDB" id="Q1ASR6"/>
<keyword evidence="1" id="KW-0805">Transcription regulation</keyword>
<evidence type="ECO:0000256" key="3">
    <source>
        <dbReference type="ARBA" id="ARBA00023163"/>
    </source>
</evidence>
<organism evidence="5 6">
    <name type="scientific">Rubrobacter xylanophilus (strain DSM 9941 / JCM 11954 / NBRC 16129 / PRD-1)</name>
    <dbReference type="NCBI Taxonomy" id="266117"/>
    <lineage>
        <taxon>Bacteria</taxon>
        <taxon>Bacillati</taxon>
        <taxon>Actinomycetota</taxon>
        <taxon>Rubrobacteria</taxon>
        <taxon>Rubrobacterales</taxon>
        <taxon>Rubrobacteraceae</taxon>
        <taxon>Rubrobacter</taxon>
    </lineage>
</organism>
<dbReference type="SUPFAM" id="SSF46689">
    <property type="entry name" value="Homeodomain-like"/>
    <property type="match status" value="2"/>
</dbReference>
<feature type="domain" description="HTH araC/xylS-type" evidence="4">
    <location>
        <begin position="24"/>
        <end position="122"/>
    </location>
</feature>
<dbReference type="InterPro" id="IPR018062">
    <property type="entry name" value="HTH_AraC-typ_CS"/>
</dbReference>
<accession>Q1ASR6</accession>
<dbReference type="Proteomes" id="UP000006637">
    <property type="component" value="Chromosome"/>
</dbReference>
<dbReference type="PROSITE" id="PS00041">
    <property type="entry name" value="HTH_ARAC_FAMILY_1"/>
    <property type="match status" value="1"/>
</dbReference>